<dbReference type="GO" id="GO:0006935">
    <property type="term" value="P:chemotaxis"/>
    <property type="evidence" value="ECO:0007669"/>
    <property type="project" value="UniProtKB-KW"/>
</dbReference>
<dbReference type="NCBIfam" id="TIGR02480">
    <property type="entry name" value="fliN"/>
    <property type="match status" value="1"/>
</dbReference>
<dbReference type="InterPro" id="IPR051469">
    <property type="entry name" value="FliN/MopA/SpaO"/>
</dbReference>
<dbReference type="GO" id="GO:0005886">
    <property type="term" value="C:plasma membrane"/>
    <property type="evidence" value="ECO:0007669"/>
    <property type="project" value="UniProtKB-SubCell"/>
</dbReference>
<keyword evidence="5" id="KW-0145">Chemotaxis</keyword>
<dbReference type="PRINTS" id="PR00956">
    <property type="entry name" value="FLGMOTORFLIN"/>
</dbReference>
<evidence type="ECO:0000256" key="4">
    <source>
        <dbReference type="ARBA" id="ARBA00022475"/>
    </source>
</evidence>
<protein>
    <recommendedName>
        <fullName evidence="3">Flagellar motor switch protein FliN</fullName>
    </recommendedName>
</protein>
<name>A0A2X3DL32_9HELI</name>
<evidence type="ECO:0000313" key="9">
    <source>
        <dbReference type="EMBL" id="SQB98980.1"/>
    </source>
</evidence>
<proteinExistence type="inferred from homology"/>
<dbReference type="Gene3D" id="2.30.330.10">
    <property type="entry name" value="SpoA-like"/>
    <property type="match status" value="1"/>
</dbReference>
<evidence type="ECO:0000256" key="5">
    <source>
        <dbReference type="ARBA" id="ARBA00022500"/>
    </source>
</evidence>
<comment type="subcellular location">
    <subcellularLocation>
        <location evidence="1">Cell membrane</location>
        <topology evidence="1">Peripheral membrane protein</topology>
        <orientation evidence="1">Cytoplasmic side</orientation>
    </subcellularLocation>
</comment>
<evidence type="ECO:0000256" key="7">
    <source>
        <dbReference type="ARBA" id="ARBA00023136"/>
    </source>
</evidence>
<keyword evidence="9" id="KW-0966">Cell projection</keyword>
<keyword evidence="7" id="KW-0472">Membrane</keyword>
<dbReference type="NCBIfam" id="NF006273">
    <property type="entry name" value="PRK08433.1"/>
    <property type="match status" value="1"/>
</dbReference>
<keyword evidence="9" id="KW-0969">Cilium</keyword>
<sequence>MADNENPILDKQKAHTAHEIELATYLEDMMKNYGGLLDMGVIFTAELGSTKIPLIEILKFEKGSIIDLQKPAGESIDVFVNDRIIGKGEVMVYERSLAIRLNEILDSNAIVYCIARTNSYD</sequence>
<dbReference type="SUPFAM" id="SSF101801">
    <property type="entry name" value="Surface presentation of antigens (SPOA)"/>
    <property type="match status" value="1"/>
</dbReference>
<evidence type="ECO:0000256" key="6">
    <source>
        <dbReference type="ARBA" id="ARBA00022779"/>
    </source>
</evidence>
<gene>
    <name evidence="9" type="primary">fliN</name>
    <name evidence="9" type="ORF">NCTC13102_01451</name>
</gene>
<comment type="similarity">
    <text evidence="2">Belongs to the FliN/MopA/SpaO family.</text>
</comment>
<dbReference type="Proteomes" id="UP000250166">
    <property type="component" value="Unassembled WGS sequence"/>
</dbReference>
<keyword evidence="4" id="KW-1003">Cell membrane</keyword>
<evidence type="ECO:0000256" key="1">
    <source>
        <dbReference type="ARBA" id="ARBA00004413"/>
    </source>
</evidence>
<dbReference type="PANTHER" id="PTHR43484">
    <property type="match status" value="1"/>
</dbReference>
<dbReference type="InterPro" id="IPR036429">
    <property type="entry name" value="SpoA-like_sf"/>
</dbReference>
<dbReference type="InterPro" id="IPR001543">
    <property type="entry name" value="FliN-like_C"/>
</dbReference>
<dbReference type="AlphaFoldDB" id="A0A2X3DL32"/>
<dbReference type="EMBL" id="UAWL01000006">
    <property type="protein sequence ID" value="SQB98980.1"/>
    <property type="molecule type" value="Genomic_DNA"/>
</dbReference>
<evidence type="ECO:0000313" key="10">
    <source>
        <dbReference type="Proteomes" id="UP000250166"/>
    </source>
</evidence>
<dbReference type="GO" id="GO:0071973">
    <property type="term" value="P:bacterial-type flagellum-dependent cell motility"/>
    <property type="evidence" value="ECO:0007669"/>
    <property type="project" value="InterPro"/>
</dbReference>
<feature type="domain" description="Flagellar motor switch protein FliN-like C-terminal" evidence="8">
    <location>
        <begin position="37"/>
        <end position="105"/>
    </location>
</feature>
<keyword evidence="6" id="KW-0283">Flagellar rotation</keyword>
<evidence type="ECO:0000259" key="8">
    <source>
        <dbReference type="Pfam" id="PF01052"/>
    </source>
</evidence>
<dbReference type="Pfam" id="PF01052">
    <property type="entry name" value="FliMN_C"/>
    <property type="match status" value="1"/>
</dbReference>
<dbReference type="InterPro" id="IPR001172">
    <property type="entry name" value="FliN_T3SS_HrcQb"/>
</dbReference>
<dbReference type="RefSeq" id="WP_023948379.1">
    <property type="nucleotide sequence ID" value="NZ_JAERIV010000011.1"/>
</dbReference>
<organism evidence="9 10">
    <name type="scientific">Helicobacter fennelliae</name>
    <dbReference type="NCBI Taxonomy" id="215"/>
    <lineage>
        <taxon>Bacteria</taxon>
        <taxon>Pseudomonadati</taxon>
        <taxon>Campylobacterota</taxon>
        <taxon>Epsilonproteobacteria</taxon>
        <taxon>Campylobacterales</taxon>
        <taxon>Helicobacteraceae</taxon>
        <taxon>Helicobacter</taxon>
    </lineage>
</organism>
<dbReference type="GO" id="GO:0003774">
    <property type="term" value="F:cytoskeletal motor activity"/>
    <property type="evidence" value="ECO:0007669"/>
    <property type="project" value="InterPro"/>
</dbReference>
<accession>A0A2X3DL32</accession>
<dbReference type="PANTHER" id="PTHR43484:SF1">
    <property type="entry name" value="FLAGELLAR MOTOR SWITCH PROTEIN FLIN"/>
    <property type="match status" value="1"/>
</dbReference>
<evidence type="ECO:0000256" key="3">
    <source>
        <dbReference type="ARBA" id="ARBA00021897"/>
    </source>
</evidence>
<reference evidence="9 10" key="1">
    <citation type="submission" date="2018-06" db="EMBL/GenBank/DDBJ databases">
        <authorList>
            <consortium name="Pathogen Informatics"/>
            <person name="Doyle S."/>
        </authorList>
    </citation>
    <scope>NUCLEOTIDE SEQUENCE [LARGE SCALE GENOMIC DNA]</scope>
    <source>
        <strain evidence="9 10">NCTC13102</strain>
    </source>
</reference>
<dbReference type="GO" id="GO:0009425">
    <property type="term" value="C:bacterial-type flagellum basal body"/>
    <property type="evidence" value="ECO:0007669"/>
    <property type="project" value="InterPro"/>
</dbReference>
<dbReference type="InterPro" id="IPR012826">
    <property type="entry name" value="FliN"/>
</dbReference>
<evidence type="ECO:0000256" key="2">
    <source>
        <dbReference type="ARBA" id="ARBA00009226"/>
    </source>
</evidence>
<keyword evidence="9" id="KW-0282">Flagellum</keyword>